<keyword evidence="1" id="KW-1133">Transmembrane helix</keyword>
<dbReference type="Proteomes" id="UP000053750">
    <property type="component" value="Unassembled WGS sequence"/>
</dbReference>
<sequence>MKQVIARFIAVLLLVIPGISATYGFLLLKNTLFAYLSGFGAEQTPGFQWLTFLLGLVLFFGGIAFIAGWIFFRDRKRNYVAPRFKAKRPRTPRPGQNG</sequence>
<accession>A0A9W5W7F4</accession>
<dbReference type="EMBL" id="JFHU01000120">
    <property type="protein sequence ID" value="EXX88639.1"/>
    <property type="molecule type" value="Genomic_DNA"/>
</dbReference>
<feature type="transmembrane region" description="Helical" evidence="1">
    <location>
        <begin position="47"/>
        <end position="72"/>
    </location>
</feature>
<gene>
    <name evidence="2" type="ORF">BG53_01600</name>
</gene>
<dbReference type="AlphaFoldDB" id="A0A9W5W7F4"/>
<keyword evidence="1" id="KW-0472">Membrane</keyword>
<evidence type="ECO:0000313" key="2">
    <source>
        <dbReference type="EMBL" id="EXX88639.1"/>
    </source>
</evidence>
<proteinExistence type="predicted"/>
<reference evidence="2 3" key="1">
    <citation type="submission" date="2014-02" db="EMBL/GenBank/DDBJ databases">
        <title>Genome sequence of Paenibacillus darwinianus reveals adaptive mechanisms for survival in Antarctic soils.</title>
        <authorList>
            <person name="Dsouza M."/>
            <person name="Taylor M.W."/>
            <person name="Turner S.J."/>
            <person name="Aislabie J."/>
        </authorList>
    </citation>
    <scope>NUCLEOTIDE SEQUENCE [LARGE SCALE GENOMIC DNA]</scope>
    <source>
        <strain evidence="2 3">CE1</strain>
    </source>
</reference>
<protein>
    <recommendedName>
        <fullName evidence="4">DUF2627 domain-containing protein</fullName>
    </recommendedName>
</protein>
<evidence type="ECO:0000256" key="1">
    <source>
        <dbReference type="SAM" id="Phobius"/>
    </source>
</evidence>
<keyword evidence="1" id="KW-0812">Transmembrane</keyword>
<name>A0A9W5W7F4_9BACL</name>
<feature type="transmembrane region" description="Helical" evidence="1">
    <location>
        <begin position="7"/>
        <end position="27"/>
    </location>
</feature>
<dbReference type="OrthoDB" id="2989757at2"/>
<dbReference type="InterPro" id="IPR020138">
    <property type="entry name" value="Uncharacterised_YqzF"/>
</dbReference>
<keyword evidence="3" id="KW-1185">Reference proteome</keyword>
<evidence type="ECO:0000313" key="3">
    <source>
        <dbReference type="Proteomes" id="UP000053750"/>
    </source>
</evidence>
<comment type="caution">
    <text evidence="2">The sequence shown here is derived from an EMBL/GenBank/DDBJ whole genome shotgun (WGS) entry which is preliminary data.</text>
</comment>
<evidence type="ECO:0008006" key="4">
    <source>
        <dbReference type="Google" id="ProtNLM"/>
    </source>
</evidence>
<organism evidence="2 3">
    <name type="scientific">Paenibacillus darwinianus</name>
    <dbReference type="NCBI Taxonomy" id="1380763"/>
    <lineage>
        <taxon>Bacteria</taxon>
        <taxon>Bacillati</taxon>
        <taxon>Bacillota</taxon>
        <taxon>Bacilli</taxon>
        <taxon>Bacillales</taxon>
        <taxon>Paenibacillaceae</taxon>
        <taxon>Paenibacillus</taxon>
    </lineage>
</organism>
<dbReference type="RefSeq" id="WP_036585112.1">
    <property type="nucleotide sequence ID" value="NZ_KK082143.1"/>
</dbReference>
<dbReference type="Pfam" id="PF11118">
    <property type="entry name" value="DUF2627"/>
    <property type="match status" value="1"/>
</dbReference>